<dbReference type="PANTHER" id="PTHR33563">
    <property type="match status" value="1"/>
</dbReference>
<accession>A0A0S7XMD3</accession>
<dbReference type="GO" id="GO:0009073">
    <property type="term" value="P:aromatic amino acid family biosynthetic process"/>
    <property type="evidence" value="ECO:0007669"/>
    <property type="project" value="UniProtKB-KW"/>
</dbReference>
<keyword evidence="1" id="KW-0028">Amino-acid biosynthesis</keyword>
<feature type="non-terminal residue" evidence="5">
    <location>
        <position position="183"/>
    </location>
</feature>
<dbReference type="GO" id="GO:0016491">
    <property type="term" value="F:oxidoreductase activity"/>
    <property type="evidence" value="ECO:0007669"/>
    <property type="project" value="InterPro"/>
</dbReference>
<gene>
    <name evidence="5" type="ORF">AMK68_03700</name>
</gene>
<comment type="caution">
    <text evidence="5">The sequence shown here is derived from an EMBL/GenBank/DDBJ whole genome shotgun (WGS) entry which is preliminary data.</text>
</comment>
<evidence type="ECO:0000313" key="6">
    <source>
        <dbReference type="Proteomes" id="UP000052020"/>
    </source>
</evidence>
<dbReference type="InterPro" id="IPR056179">
    <property type="entry name" value="DHQS_C"/>
</dbReference>
<dbReference type="InterPro" id="IPR030960">
    <property type="entry name" value="DHQS/DOIS_N"/>
</dbReference>
<evidence type="ECO:0000259" key="4">
    <source>
        <dbReference type="Pfam" id="PF26558"/>
    </source>
</evidence>
<dbReference type="GO" id="GO:0008652">
    <property type="term" value="P:amino acid biosynthetic process"/>
    <property type="evidence" value="ECO:0007669"/>
    <property type="project" value="UniProtKB-KW"/>
</dbReference>
<evidence type="ECO:0000256" key="2">
    <source>
        <dbReference type="ARBA" id="ARBA00023141"/>
    </source>
</evidence>
<dbReference type="PANTHER" id="PTHR33563:SF1">
    <property type="entry name" value="3-DEHYDROQUINATE SYNTHASE"/>
    <property type="match status" value="1"/>
</dbReference>
<feature type="domain" description="3-dehydroquinate synthase N-terminal" evidence="3">
    <location>
        <begin position="1"/>
        <end position="144"/>
    </location>
</feature>
<feature type="domain" description="3-dehydroquinate synthase C-terminal" evidence="4">
    <location>
        <begin position="156"/>
        <end position="183"/>
    </location>
</feature>
<dbReference type="GO" id="GO:0003856">
    <property type="term" value="F:3-dehydroquinate synthase activity"/>
    <property type="evidence" value="ECO:0007669"/>
    <property type="project" value="InterPro"/>
</dbReference>
<evidence type="ECO:0000313" key="5">
    <source>
        <dbReference type="EMBL" id="KPJ63575.1"/>
    </source>
</evidence>
<evidence type="ECO:0000259" key="3">
    <source>
        <dbReference type="Pfam" id="PF01959"/>
    </source>
</evidence>
<proteinExistence type="predicted"/>
<reference evidence="5 6" key="1">
    <citation type="journal article" date="2015" name="Microbiome">
        <title>Genomic resolution of linkages in carbon, nitrogen, and sulfur cycling among widespread estuary sediment bacteria.</title>
        <authorList>
            <person name="Baker B.J."/>
            <person name="Lazar C.S."/>
            <person name="Teske A.P."/>
            <person name="Dick G.J."/>
        </authorList>
    </citation>
    <scope>NUCLEOTIDE SEQUENCE [LARGE SCALE GENOMIC DNA]</scope>
    <source>
        <strain evidence="5">DG_56</strain>
    </source>
</reference>
<keyword evidence="2" id="KW-0057">Aromatic amino acid biosynthesis</keyword>
<sequence length="183" mass="19362">MKRVWVRIDPWDEALAAAAVESGADALVVAAGDTARAKALGAGTTVAPDGDIALGEDAVPFEIASKADEERAATTQLDRTLMLSMADWTIIPLENLIARRGRLMVEVSAADEARLATEVLEKGVDGVVLTSRSPDEIRRTVELVHGFSPHIALEPATVTALRPLGMGDRSCLDTCTQMTLGQG</sequence>
<dbReference type="Proteomes" id="UP000052020">
    <property type="component" value="Unassembled WGS sequence"/>
</dbReference>
<organism evidence="5 6">
    <name type="scientific">candidate division KD3-62 bacterium DG_56</name>
    <dbReference type="NCBI Taxonomy" id="1704032"/>
    <lineage>
        <taxon>Bacteria</taxon>
        <taxon>candidate division KD3-62</taxon>
    </lineage>
</organism>
<dbReference type="Pfam" id="PF01959">
    <property type="entry name" value="DHQS"/>
    <property type="match status" value="1"/>
</dbReference>
<dbReference type="Pfam" id="PF26558">
    <property type="entry name" value="DHQS_2nd"/>
    <property type="match status" value="1"/>
</dbReference>
<dbReference type="EMBL" id="LIZY01000079">
    <property type="protein sequence ID" value="KPJ63575.1"/>
    <property type="molecule type" value="Genomic_DNA"/>
</dbReference>
<name>A0A0S7XMD3_9BACT</name>
<dbReference type="AlphaFoldDB" id="A0A0S7XMD3"/>
<evidence type="ECO:0000256" key="1">
    <source>
        <dbReference type="ARBA" id="ARBA00022605"/>
    </source>
</evidence>
<dbReference type="InterPro" id="IPR002812">
    <property type="entry name" value="DHQS"/>
</dbReference>
<evidence type="ECO:0008006" key="7">
    <source>
        <dbReference type="Google" id="ProtNLM"/>
    </source>
</evidence>
<protein>
    <recommendedName>
        <fullName evidence="7">3-dehydroquinate synthase II</fullName>
    </recommendedName>
</protein>